<organism evidence="1 2">
    <name type="scientific">Panagrolaimus sp. ES5</name>
    <dbReference type="NCBI Taxonomy" id="591445"/>
    <lineage>
        <taxon>Eukaryota</taxon>
        <taxon>Metazoa</taxon>
        <taxon>Ecdysozoa</taxon>
        <taxon>Nematoda</taxon>
        <taxon>Chromadorea</taxon>
        <taxon>Rhabditida</taxon>
        <taxon>Tylenchina</taxon>
        <taxon>Panagrolaimomorpha</taxon>
        <taxon>Panagrolaimoidea</taxon>
        <taxon>Panagrolaimidae</taxon>
        <taxon>Panagrolaimus</taxon>
    </lineage>
</organism>
<dbReference type="WBParaSite" id="ES5_v2.g23626.t1">
    <property type="protein sequence ID" value="ES5_v2.g23626.t1"/>
    <property type="gene ID" value="ES5_v2.g23626"/>
</dbReference>
<sequence length="179" mass="20582">MHHMKRSSRAPTTPSVSRFDFSDAKTELRTRLRFQNKKPLCLQYNLSASQRTKKVMERMKRRNCDSFVKTFFPYLVTLFCTIVELHYRVVDFLVKPVDDFEKSTPTSTLSSPPSSPILTKTKSFDFPASISPPSSPKLVRQGSTSSSSSRKKSIKKTDFGRTARIEAQRNRMTELYVMP</sequence>
<accession>A0AC34G1Z0</accession>
<name>A0AC34G1Z0_9BILA</name>
<dbReference type="Proteomes" id="UP000887579">
    <property type="component" value="Unplaced"/>
</dbReference>
<evidence type="ECO:0000313" key="1">
    <source>
        <dbReference type="Proteomes" id="UP000887579"/>
    </source>
</evidence>
<evidence type="ECO:0000313" key="2">
    <source>
        <dbReference type="WBParaSite" id="ES5_v2.g23626.t1"/>
    </source>
</evidence>
<proteinExistence type="predicted"/>
<reference evidence="2" key="1">
    <citation type="submission" date="2022-11" db="UniProtKB">
        <authorList>
            <consortium name="WormBaseParasite"/>
        </authorList>
    </citation>
    <scope>IDENTIFICATION</scope>
</reference>
<protein>
    <submittedName>
        <fullName evidence="2">Uncharacterized protein</fullName>
    </submittedName>
</protein>